<evidence type="ECO:0000256" key="3">
    <source>
        <dbReference type="ARBA" id="ARBA00005254"/>
    </source>
</evidence>
<evidence type="ECO:0000256" key="7">
    <source>
        <dbReference type="RuleBase" id="RU003707"/>
    </source>
</evidence>
<dbReference type="InParanoid" id="A0A2P5HFH1"/>
<dbReference type="SUPFAM" id="SSF52096">
    <property type="entry name" value="ClpP/crotonase"/>
    <property type="match status" value="1"/>
</dbReference>
<dbReference type="Pfam" id="PF00378">
    <property type="entry name" value="ECH_1"/>
    <property type="match status" value="1"/>
</dbReference>
<dbReference type="PANTHER" id="PTHR11941">
    <property type="entry name" value="ENOYL-COA HYDRATASE-RELATED"/>
    <property type="match status" value="1"/>
</dbReference>
<dbReference type="FunFam" id="3.90.226.10:FF:000074">
    <property type="entry name" value="Enoyl-CoA hydratase (AFU_orthologue AFUA_2G10650)"/>
    <property type="match status" value="1"/>
</dbReference>
<dbReference type="Proteomes" id="UP000094444">
    <property type="component" value="Unassembled WGS sequence"/>
</dbReference>
<dbReference type="InterPro" id="IPR001753">
    <property type="entry name" value="Enoyl-CoA_hydra/iso"/>
</dbReference>
<dbReference type="InterPro" id="IPR018376">
    <property type="entry name" value="Enoyl-CoA_hyd/isom_CS"/>
</dbReference>
<comment type="subcellular location">
    <subcellularLocation>
        <location evidence="1">Peroxisome</location>
    </subcellularLocation>
</comment>
<comment type="pathway">
    <text evidence="2">Siderophore biosynthesis.</text>
</comment>
<proteinExistence type="inferred from homology"/>
<dbReference type="PROSITE" id="PS00166">
    <property type="entry name" value="ENOYL_COA_HYDRATASE"/>
    <property type="match status" value="1"/>
</dbReference>
<keyword evidence="6" id="KW-0456">Lyase</keyword>
<dbReference type="GO" id="GO:0006635">
    <property type="term" value="P:fatty acid beta-oxidation"/>
    <property type="evidence" value="ECO:0007669"/>
    <property type="project" value="TreeGrafter"/>
</dbReference>
<accession>A0A2P5HFH1</accession>
<evidence type="ECO:0000256" key="2">
    <source>
        <dbReference type="ARBA" id="ARBA00004924"/>
    </source>
</evidence>
<keyword evidence="10" id="KW-1185">Reference proteome</keyword>
<dbReference type="EMBL" id="MAVT02002837">
    <property type="protein sequence ID" value="POS68979.1"/>
    <property type="molecule type" value="Genomic_DNA"/>
</dbReference>
<evidence type="ECO:0000313" key="10">
    <source>
        <dbReference type="Proteomes" id="UP000094444"/>
    </source>
</evidence>
<evidence type="ECO:0000313" key="9">
    <source>
        <dbReference type="EMBL" id="POS68979.1"/>
    </source>
</evidence>
<feature type="region of interest" description="Disordered" evidence="8">
    <location>
        <begin position="95"/>
        <end position="121"/>
    </location>
</feature>
<evidence type="ECO:0000256" key="1">
    <source>
        <dbReference type="ARBA" id="ARBA00004275"/>
    </source>
</evidence>
<dbReference type="Gene3D" id="3.90.226.10">
    <property type="entry name" value="2-enoyl-CoA Hydratase, Chain A, domain 1"/>
    <property type="match status" value="1"/>
</dbReference>
<name>A0A2P5HFH1_DIAHE</name>
<keyword evidence="4" id="KW-0576">Peroxisome</keyword>
<dbReference type="GO" id="GO:0016829">
    <property type="term" value="F:lyase activity"/>
    <property type="evidence" value="ECO:0007669"/>
    <property type="project" value="UniProtKB-KW"/>
</dbReference>
<evidence type="ECO:0000256" key="4">
    <source>
        <dbReference type="ARBA" id="ARBA00023140"/>
    </source>
</evidence>
<dbReference type="GO" id="GO:0005739">
    <property type="term" value="C:mitochondrion"/>
    <property type="evidence" value="ECO:0007669"/>
    <property type="project" value="TreeGrafter"/>
</dbReference>
<protein>
    <submittedName>
        <fullName evidence="9">Enoyl-CoA hydratase</fullName>
    </submittedName>
</protein>
<dbReference type="PANTHER" id="PTHR11941:SF158">
    <property type="entry name" value="ENOYL-COA HYDRATASE (AFU_ORTHOLOGUE AFUA_2G10650)"/>
    <property type="match status" value="1"/>
</dbReference>
<dbReference type="STRING" id="158607.A0A2P5HFH1"/>
<dbReference type="AlphaFoldDB" id="A0A2P5HFH1"/>
<reference evidence="9" key="1">
    <citation type="submission" date="2017-09" db="EMBL/GenBank/DDBJ databases">
        <title>Polyketide synthases of a Diaporthe helianthi virulent isolate.</title>
        <authorList>
            <person name="Baroncelli R."/>
        </authorList>
    </citation>
    <scope>NUCLEOTIDE SEQUENCE [LARGE SCALE GENOMIC DNA]</scope>
    <source>
        <strain evidence="9">7/96</strain>
    </source>
</reference>
<dbReference type="OrthoDB" id="2139957at2759"/>
<keyword evidence="5" id="KW-0413">Isomerase</keyword>
<sequence length="300" mass="31558">MVSVPKGLTSPPPPVPDVITSFPAPHVLLVTINRPDALNAIPSTNHVLYDALWRWYDSQPTLRCAILTGTGRAFCAGADLKEWNGRNAAAAAAAIGGQQQQQPETSGQAKDRWASSGFGGLSNRTGKKPVIAAVNGLCLGGGMEIAVNCDLVVASETAKFGLPEVKRGVVALAGALPRIQKTLGKQRAAEMALVGGMFTAQKMYDWGVVNRVVKAGAGGGRGGDVVKEAVGIAEEIAGNSPDSVIVSREGLKLGWEVGPEMGTELVERGMFGRVDAGDNMREGVMSFVEKRKPVWRDSKL</sequence>
<evidence type="ECO:0000256" key="5">
    <source>
        <dbReference type="ARBA" id="ARBA00023235"/>
    </source>
</evidence>
<evidence type="ECO:0000256" key="6">
    <source>
        <dbReference type="ARBA" id="ARBA00023239"/>
    </source>
</evidence>
<dbReference type="CDD" id="cd06558">
    <property type="entry name" value="crotonase-like"/>
    <property type="match status" value="1"/>
</dbReference>
<dbReference type="InterPro" id="IPR029045">
    <property type="entry name" value="ClpP/crotonase-like_dom_sf"/>
</dbReference>
<dbReference type="GO" id="GO:0005777">
    <property type="term" value="C:peroxisome"/>
    <property type="evidence" value="ECO:0007669"/>
    <property type="project" value="UniProtKB-SubCell"/>
</dbReference>
<dbReference type="GO" id="GO:0016853">
    <property type="term" value="F:isomerase activity"/>
    <property type="evidence" value="ECO:0007669"/>
    <property type="project" value="UniProtKB-KW"/>
</dbReference>
<gene>
    <name evidence="9" type="ORF">DHEL01_v212626</name>
</gene>
<comment type="similarity">
    <text evidence="3 7">Belongs to the enoyl-CoA hydratase/isomerase family.</text>
</comment>
<dbReference type="Gene3D" id="1.10.12.10">
    <property type="entry name" value="Lyase 2-enoyl-coa Hydratase, Chain A, domain 2"/>
    <property type="match status" value="1"/>
</dbReference>
<dbReference type="InterPro" id="IPR014748">
    <property type="entry name" value="Enoyl-CoA_hydra_C"/>
</dbReference>
<evidence type="ECO:0000256" key="8">
    <source>
        <dbReference type="SAM" id="MobiDB-lite"/>
    </source>
</evidence>
<comment type="caution">
    <text evidence="9">The sequence shown here is derived from an EMBL/GenBank/DDBJ whole genome shotgun (WGS) entry which is preliminary data.</text>
</comment>
<organism evidence="9 10">
    <name type="scientific">Diaporthe helianthi</name>
    <dbReference type="NCBI Taxonomy" id="158607"/>
    <lineage>
        <taxon>Eukaryota</taxon>
        <taxon>Fungi</taxon>
        <taxon>Dikarya</taxon>
        <taxon>Ascomycota</taxon>
        <taxon>Pezizomycotina</taxon>
        <taxon>Sordariomycetes</taxon>
        <taxon>Sordariomycetidae</taxon>
        <taxon>Diaporthales</taxon>
        <taxon>Diaporthaceae</taxon>
        <taxon>Diaporthe</taxon>
    </lineage>
</organism>